<proteinExistence type="predicted"/>
<dbReference type="AlphaFoldDB" id="A0A8J7NIK3"/>
<dbReference type="Proteomes" id="UP000736164">
    <property type="component" value="Unassembled WGS sequence"/>
</dbReference>
<dbReference type="GO" id="GO:0016567">
    <property type="term" value="P:protein ubiquitination"/>
    <property type="evidence" value="ECO:0007669"/>
    <property type="project" value="UniProtKB-UniPathway"/>
</dbReference>
<evidence type="ECO:0000313" key="6">
    <source>
        <dbReference type="Proteomes" id="UP000736164"/>
    </source>
</evidence>
<keyword evidence="3" id="KW-0833">Ubl conjugation pathway</keyword>
<dbReference type="Pfam" id="PF02214">
    <property type="entry name" value="BTB_2"/>
    <property type="match status" value="1"/>
</dbReference>
<evidence type="ECO:0000259" key="4">
    <source>
        <dbReference type="PROSITE" id="PS50097"/>
    </source>
</evidence>
<dbReference type="InterPro" id="IPR011333">
    <property type="entry name" value="SKP1/BTB/POZ_sf"/>
</dbReference>
<feature type="domain" description="BTB" evidence="4">
    <location>
        <begin position="3"/>
        <end position="72"/>
    </location>
</feature>
<keyword evidence="6" id="KW-1185">Reference proteome</keyword>
<dbReference type="GO" id="GO:0097602">
    <property type="term" value="F:cullin family protein binding"/>
    <property type="evidence" value="ECO:0007669"/>
    <property type="project" value="TreeGrafter"/>
</dbReference>
<evidence type="ECO:0000256" key="1">
    <source>
        <dbReference type="ARBA" id="ARBA00004906"/>
    </source>
</evidence>
<name>A0A8J7NIK3_ATRSP</name>
<dbReference type="InterPro" id="IPR045763">
    <property type="entry name" value="KCTD11/21_C"/>
</dbReference>
<dbReference type="InterPro" id="IPR000210">
    <property type="entry name" value="BTB/POZ_dom"/>
</dbReference>
<gene>
    <name evidence="5" type="primary">Kctd21_1</name>
    <name evidence="5" type="ORF">GTO95_0009686</name>
</gene>
<dbReference type="GO" id="GO:0051260">
    <property type="term" value="P:protein homooligomerization"/>
    <property type="evidence" value="ECO:0007669"/>
    <property type="project" value="InterPro"/>
</dbReference>
<dbReference type="GO" id="GO:0042826">
    <property type="term" value="F:histone deacetylase binding"/>
    <property type="evidence" value="ECO:0007669"/>
    <property type="project" value="TreeGrafter"/>
</dbReference>
<feature type="non-terminal residue" evidence="5">
    <location>
        <position position="260"/>
    </location>
</feature>
<dbReference type="EMBL" id="JAAWVO010013265">
    <property type="protein sequence ID" value="MBN3313892.1"/>
    <property type="molecule type" value="Genomic_DNA"/>
</dbReference>
<dbReference type="PROSITE" id="PS50097">
    <property type="entry name" value="BTB"/>
    <property type="match status" value="1"/>
</dbReference>
<dbReference type="InterPro" id="IPR003131">
    <property type="entry name" value="T1-type_BTB"/>
</dbReference>
<dbReference type="PANTHER" id="PTHR14499:SF57">
    <property type="entry name" value="BTB_POZ DOMAIN-CONTAINING PROTEIN KCTD21"/>
    <property type="match status" value="1"/>
</dbReference>
<dbReference type="GO" id="GO:0006511">
    <property type="term" value="P:ubiquitin-dependent protein catabolic process"/>
    <property type="evidence" value="ECO:0007669"/>
    <property type="project" value="TreeGrafter"/>
</dbReference>
<evidence type="ECO:0000313" key="5">
    <source>
        <dbReference type="EMBL" id="MBN3313892.1"/>
    </source>
</evidence>
<comment type="caution">
    <text evidence="5">The sequence shown here is derived from an EMBL/GenBank/DDBJ whole genome shotgun (WGS) entry which is preliminary data.</text>
</comment>
<comment type="pathway">
    <text evidence="1">Protein modification; protein ubiquitination.</text>
</comment>
<dbReference type="Gene3D" id="3.30.710.10">
    <property type="entry name" value="Potassium Channel Kv1.1, Chain A"/>
    <property type="match status" value="1"/>
</dbReference>
<dbReference type="PANTHER" id="PTHR14499">
    <property type="entry name" value="POTASSIUM CHANNEL TETRAMERIZATION DOMAIN-CONTAINING"/>
    <property type="match status" value="1"/>
</dbReference>
<reference evidence="5" key="1">
    <citation type="journal article" date="2021" name="Cell">
        <title>Tracing the genetic footprints of vertebrate landing in non-teleost ray-finned fishes.</title>
        <authorList>
            <person name="Bi X."/>
            <person name="Wang K."/>
            <person name="Yang L."/>
            <person name="Pan H."/>
            <person name="Jiang H."/>
            <person name="Wei Q."/>
            <person name="Fang M."/>
            <person name="Yu H."/>
            <person name="Zhu C."/>
            <person name="Cai Y."/>
            <person name="He Y."/>
            <person name="Gan X."/>
            <person name="Zeng H."/>
            <person name="Yu D."/>
            <person name="Zhu Y."/>
            <person name="Jiang H."/>
            <person name="Qiu Q."/>
            <person name="Yang H."/>
            <person name="Zhang Y.E."/>
            <person name="Wang W."/>
            <person name="Zhu M."/>
            <person name="He S."/>
            <person name="Zhang G."/>
        </authorList>
    </citation>
    <scope>NUCLEOTIDE SEQUENCE</scope>
    <source>
        <strain evidence="5">Allg_001</strain>
    </source>
</reference>
<evidence type="ECO:0000256" key="3">
    <source>
        <dbReference type="ARBA" id="ARBA00022786"/>
    </source>
</evidence>
<dbReference type="SUPFAM" id="SSF54695">
    <property type="entry name" value="POZ domain"/>
    <property type="match status" value="1"/>
</dbReference>
<organism evidence="5 6">
    <name type="scientific">Atractosteus spatula</name>
    <name type="common">Alligator gar</name>
    <name type="synonym">Lepisosteus spatula</name>
    <dbReference type="NCBI Taxonomy" id="7917"/>
    <lineage>
        <taxon>Eukaryota</taxon>
        <taxon>Metazoa</taxon>
        <taxon>Chordata</taxon>
        <taxon>Craniata</taxon>
        <taxon>Vertebrata</taxon>
        <taxon>Euteleostomi</taxon>
        <taxon>Actinopterygii</taxon>
        <taxon>Neopterygii</taxon>
        <taxon>Holostei</taxon>
        <taxon>Semionotiformes</taxon>
        <taxon>Lepisosteidae</taxon>
        <taxon>Atractosteus</taxon>
    </lineage>
</organism>
<evidence type="ECO:0000256" key="2">
    <source>
        <dbReference type="ARBA" id="ARBA00022604"/>
    </source>
</evidence>
<sequence>MSDLVTLNVGGRLYTTSLATLTRFPDSVLGAMFKGTFPVRKDQQGHFFIDRDGKTFRHILNFLRSSHLDLPDDYKEMKLLRREAGFYQIQPLVEVLHEREAEDLASEKNAMLNISLDQKMQAVHLSGPDAPQAYSLGSSSIDVFSANIFCTSGAFLSSLGIQICYFFNGNLSPVCGEGEGQNRLALQWVGAVEGLPEEEYTLQNLKRLWVFNKQVNSLRAFVEEVLKITMNQGFCMDSSHPSSHDFMNTKTVRLIRYRCS</sequence>
<dbReference type="SMART" id="SM00225">
    <property type="entry name" value="BTB"/>
    <property type="match status" value="1"/>
</dbReference>
<feature type="non-terminal residue" evidence="5">
    <location>
        <position position="1"/>
    </location>
</feature>
<dbReference type="Pfam" id="PF19329">
    <property type="entry name" value="KCTD11_21_C"/>
    <property type="match status" value="1"/>
</dbReference>
<dbReference type="UniPathway" id="UPA00143"/>
<keyword evidence="2" id="KW-0341">Growth regulation</keyword>
<protein>
    <submittedName>
        <fullName evidence="5">KCD21 protein</fullName>
    </submittedName>
</protein>
<accession>A0A8J7NIK3</accession>